<reference evidence="2" key="1">
    <citation type="journal article" date="2023" name="Plant J.">
        <title>Genome sequences and population genomics provide insights into the demographic history, inbreeding, and mutation load of two 'living fossil' tree species of Dipteronia.</title>
        <authorList>
            <person name="Feng Y."/>
            <person name="Comes H.P."/>
            <person name="Chen J."/>
            <person name="Zhu S."/>
            <person name="Lu R."/>
            <person name="Zhang X."/>
            <person name="Li P."/>
            <person name="Qiu J."/>
            <person name="Olsen K.M."/>
            <person name="Qiu Y."/>
        </authorList>
    </citation>
    <scope>NUCLEOTIDE SEQUENCE</scope>
    <source>
        <strain evidence="2">NBL</strain>
    </source>
</reference>
<gene>
    <name evidence="2" type="ORF">Dsin_026028</name>
</gene>
<organism evidence="2 3">
    <name type="scientific">Dipteronia sinensis</name>
    <dbReference type="NCBI Taxonomy" id="43782"/>
    <lineage>
        <taxon>Eukaryota</taxon>
        <taxon>Viridiplantae</taxon>
        <taxon>Streptophyta</taxon>
        <taxon>Embryophyta</taxon>
        <taxon>Tracheophyta</taxon>
        <taxon>Spermatophyta</taxon>
        <taxon>Magnoliopsida</taxon>
        <taxon>eudicotyledons</taxon>
        <taxon>Gunneridae</taxon>
        <taxon>Pentapetalae</taxon>
        <taxon>rosids</taxon>
        <taxon>malvids</taxon>
        <taxon>Sapindales</taxon>
        <taxon>Sapindaceae</taxon>
        <taxon>Hippocastanoideae</taxon>
        <taxon>Acereae</taxon>
        <taxon>Dipteronia</taxon>
    </lineage>
</organism>
<dbReference type="PANTHER" id="PTHR47344:SF1">
    <property type="entry name" value="RING ZINC FINGER PROTEIN-RELATED"/>
    <property type="match status" value="1"/>
</dbReference>
<accession>A0AAE0DXN4</accession>
<dbReference type="PANTHER" id="PTHR47344">
    <property type="entry name" value="RING ZINC FINGER PROTEIN-RELATED"/>
    <property type="match status" value="1"/>
</dbReference>
<dbReference type="AlphaFoldDB" id="A0AAE0DXN4"/>
<evidence type="ECO:0000313" key="2">
    <source>
        <dbReference type="EMBL" id="KAK3194718.1"/>
    </source>
</evidence>
<comment type="caution">
    <text evidence="2">The sequence shown here is derived from an EMBL/GenBank/DDBJ whole genome shotgun (WGS) entry which is preliminary data.</text>
</comment>
<name>A0AAE0DXN4_9ROSI</name>
<keyword evidence="3" id="KW-1185">Reference proteome</keyword>
<protein>
    <submittedName>
        <fullName evidence="2">Uncharacterized protein</fullName>
    </submittedName>
</protein>
<evidence type="ECO:0000313" key="3">
    <source>
        <dbReference type="Proteomes" id="UP001281410"/>
    </source>
</evidence>
<feature type="coiled-coil region" evidence="1">
    <location>
        <begin position="27"/>
        <end position="54"/>
    </location>
</feature>
<proteinExistence type="predicted"/>
<dbReference type="Proteomes" id="UP001281410">
    <property type="component" value="Unassembled WGS sequence"/>
</dbReference>
<evidence type="ECO:0000256" key="1">
    <source>
        <dbReference type="SAM" id="Coils"/>
    </source>
</evidence>
<dbReference type="EMBL" id="JANJYJ010000008">
    <property type="protein sequence ID" value="KAK3194718.1"/>
    <property type="molecule type" value="Genomic_DNA"/>
</dbReference>
<sequence length="128" mass="14932">MRRERTREEVASKNEALRQKTSIQQLLHSKSQELDKLTSECLRLKERNMALAKELAAFKLVSDLNLQEDDILKFASLGNEANNKDTIDILRKSLVIRNRNYTELMAKCNLLGREKAHLVRNLRKLKTR</sequence>
<keyword evidence="1" id="KW-0175">Coiled coil</keyword>